<proteinExistence type="predicted"/>
<evidence type="ECO:0000313" key="7">
    <source>
        <dbReference type="Proteomes" id="UP000178943"/>
    </source>
</evidence>
<feature type="domain" description="TNase-like" evidence="5">
    <location>
        <begin position="33"/>
        <end position="156"/>
    </location>
</feature>
<dbReference type="Gene3D" id="3.40.10.10">
    <property type="entry name" value="DNA Methylphosphotriester Repair Domain"/>
    <property type="match status" value="1"/>
</dbReference>
<comment type="caution">
    <text evidence="6">The sequence shown here is derived from an EMBL/GenBank/DDBJ whole genome shotgun (WGS) entry which is preliminary data.</text>
</comment>
<dbReference type="PROSITE" id="PS50830">
    <property type="entry name" value="TNASE_3"/>
    <property type="match status" value="1"/>
</dbReference>
<dbReference type="Gene3D" id="2.40.50.90">
    <property type="match status" value="1"/>
</dbReference>
<evidence type="ECO:0000256" key="4">
    <source>
        <dbReference type="ARBA" id="ARBA00023159"/>
    </source>
</evidence>
<dbReference type="SUPFAM" id="SSF50199">
    <property type="entry name" value="Staphylococcal nuclease"/>
    <property type="match status" value="1"/>
</dbReference>
<dbReference type="GO" id="GO:0006281">
    <property type="term" value="P:DNA repair"/>
    <property type="evidence" value="ECO:0007669"/>
    <property type="project" value="InterPro"/>
</dbReference>
<dbReference type="InterPro" id="IPR035437">
    <property type="entry name" value="SNase_OB-fold_sf"/>
</dbReference>
<accession>A0A1F5VTP6</accession>
<dbReference type="STRING" id="1817863.A2Y62_21855"/>
<evidence type="ECO:0000256" key="3">
    <source>
        <dbReference type="ARBA" id="ARBA00022801"/>
    </source>
</evidence>
<dbReference type="Proteomes" id="UP000178943">
    <property type="component" value="Unassembled WGS sequence"/>
</dbReference>
<organism evidence="6 7">
    <name type="scientific">Candidatus Fischerbacteria bacterium RBG_13_37_8</name>
    <dbReference type="NCBI Taxonomy" id="1817863"/>
    <lineage>
        <taxon>Bacteria</taxon>
        <taxon>Candidatus Fischeribacteriota</taxon>
    </lineage>
</organism>
<dbReference type="GO" id="GO:0006355">
    <property type="term" value="P:regulation of DNA-templated transcription"/>
    <property type="evidence" value="ECO:0007669"/>
    <property type="project" value="InterPro"/>
</dbReference>
<gene>
    <name evidence="6" type="ORF">A2Y62_21855</name>
</gene>
<dbReference type="GO" id="GO:0008168">
    <property type="term" value="F:methyltransferase activity"/>
    <property type="evidence" value="ECO:0007669"/>
    <property type="project" value="InterPro"/>
</dbReference>
<dbReference type="PANTHER" id="PTHR12302:SF3">
    <property type="entry name" value="SERINE_THREONINE-PROTEIN KINASE 31"/>
    <property type="match status" value="1"/>
</dbReference>
<sequence length="212" mass="24892">MIYNSFFKKILFLSITLLLLSYILRLISVHSEEEEKSYVIKIIDGDTIKLKGNKTVRYLGINTPERDEYYYNEAKSFNKKMVEGKQVTLRFDAVKYDDYNRILAYVYTPDGKCVNIEMLKNGYAFMYPHPFETLLFNKMLEAQRSAVNNQAGIFKRILKDTCSSYKGSKKGFRFHRPECQWGKNIHKKNLVTFHAKKEAFLEGFAPCRRCNP</sequence>
<dbReference type="GO" id="GO:0016787">
    <property type="term" value="F:hydrolase activity"/>
    <property type="evidence" value="ECO:0007669"/>
    <property type="project" value="UniProtKB-KW"/>
</dbReference>
<dbReference type="EMBL" id="MFGW01000080">
    <property type="protein sequence ID" value="OGF66854.1"/>
    <property type="molecule type" value="Genomic_DNA"/>
</dbReference>
<dbReference type="InterPro" id="IPR004026">
    <property type="entry name" value="Ada_DNA_repair_Zn-bd"/>
</dbReference>
<keyword evidence="4" id="KW-0010">Activator</keyword>
<keyword evidence="1" id="KW-0540">Nuclease</keyword>
<dbReference type="SMART" id="SM00318">
    <property type="entry name" value="SNc"/>
    <property type="match status" value="1"/>
</dbReference>
<dbReference type="InterPro" id="IPR035451">
    <property type="entry name" value="Ada-like_dom_sf"/>
</dbReference>
<evidence type="ECO:0000256" key="2">
    <source>
        <dbReference type="ARBA" id="ARBA00022759"/>
    </source>
</evidence>
<dbReference type="AlphaFoldDB" id="A0A1F5VTP6"/>
<evidence type="ECO:0000259" key="5">
    <source>
        <dbReference type="PROSITE" id="PS50830"/>
    </source>
</evidence>
<evidence type="ECO:0000256" key="1">
    <source>
        <dbReference type="ARBA" id="ARBA00022722"/>
    </source>
</evidence>
<protein>
    <recommendedName>
        <fullName evidence="5">TNase-like domain-containing protein</fullName>
    </recommendedName>
</protein>
<reference evidence="6 7" key="1">
    <citation type="journal article" date="2016" name="Nat. Commun.">
        <title>Thousands of microbial genomes shed light on interconnected biogeochemical processes in an aquifer system.</title>
        <authorList>
            <person name="Anantharaman K."/>
            <person name="Brown C.T."/>
            <person name="Hug L.A."/>
            <person name="Sharon I."/>
            <person name="Castelle C.J."/>
            <person name="Probst A.J."/>
            <person name="Thomas B.C."/>
            <person name="Singh A."/>
            <person name="Wilkins M.J."/>
            <person name="Karaoz U."/>
            <person name="Brodie E.L."/>
            <person name="Williams K.H."/>
            <person name="Hubbard S.S."/>
            <person name="Banfield J.F."/>
        </authorList>
    </citation>
    <scope>NUCLEOTIDE SEQUENCE [LARGE SCALE GENOMIC DNA]</scope>
</reference>
<evidence type="ECO:0000313" key="6">
    <source>
        <dbReference type="EMBL" id="OGF66854.1"/>
    </source>
</evidence>
<dbReference type="GO" id="GO:0004519">
    <property type="term" value="F:endonuclease activity"/>
    <property type="evidence" value="ECO:0007669"/>
    <property type="project" value="UniProtKB-KW"/>
</dbReference>
<keyword evidence="2" id="KW-0255">Endonuclease</keyword>
<keyword evidence="3" id="KW-0378">Hydrolase</keyword>
<dbReference type="SUPFAM" id="SSF57884">
    <property type="entry name" value="Ada DNA repair protein, N-terminal domain (N-Ada 10)"/>
    <property type="match status" value="1"/>
</dbReference>
<dbReference type="PANTHER" id="PTHR12302">
    <property type="entry name" value="EBNA2 BINDING PROTEIN P100"/>
    <property type="match status" value="1"/>
</dbReference>
<name>A0A1F5VTP6_9BACT</name>
<dbReference type="GO" id="GO:0008270">
    <property type="term" value="F:zinc ion binding"/>
    <property type="evidence" value="ECO:0007669"/>
    <property type="project" value="InterPro"/>
</dbReference>
<dbReference type="Pfam" id="PF00565">
    <property type="entry name" value="SNase"/>
    <property type="match status" value="1"/>
</dbReference>
<dbReference type="GO" id="GO:0003677">
    <property type="term" value="F:DNA binding"/>
    <property type="evidence" value="ECO:0007669"/>
    <property type="project" value="InterPro"/>
</dbReference>
<dbReference type="InterPro" id="IPR016071">
    <property type="entry name" value="Staphylococal_nuclease_OB-fold"/>
</dbReference>
<dbReference type="Pfam" id="PF02805">
    <property type="entry name" value="Ada_Zn_binding"/>
    <property type="match status" value="1"/>
</dbReference>